<dbReference type="Proteomes" id="UP000655589">
    <property type="component" value="Unassembled WGS sequence"/>
</dbReference>
<dbReference type="AlphaFoldDB" id="A0A8H9GGZ0"/>
<proteinExistence type="predicted"/>
<feature type="region of interest" description="Disordered" evidence="1">
    <location>
        <begin position="55"/>
        <end position="76"/>
    </location>
</feature>
<sequence length="117" mass="11795">MVSPASRPVPGSIPVVPETKICEPARTPWLNIGELGAFGVLIVCRGMAHLLRDRPTDASLGEGHSPSAAGSGTCRAQRCRTTGSPCHGSATMSGNGGCTDDALLEVEGVGGGRAGRA</sequence>
<gene>
    <name evidence="2" type="ORF">GCM10010102_20310</name>
</gene>
<protein>
    <submittedName>
        <fullName evidence="2">Uncharacterized protein</fullName>
    </submittedName>
</protein>
<evidence type="ECO:0000256" key="1">
    <source>
        <dbReference type="SAM" id="MobiDB-lite"/>
    </source>
</evidence>
<comment type="caution">
    <text evidence="2">The sequence shown here is derived from an EMBL/GenBank/DDBJ whole genome shotgun (WGS) entry which is preliminary data.</text>
</comment>
<reference evidence="2" key="1">
    <citation type="journal article" date="2014" name="Int. J. Syst. Evol. Microbiol.">
        <title>Complete genome sequence of Corynebacterium casei LMG S-19264T (=DSM 44701T), isolated from a smear-ripened cheese.</title>
        <authorList>
            <consortium name="US DOE Joint Genome Institute (JGI-PGF)"/>
            <person name="Walter F."/>
            <person name="Albersmeier A."/>
            <person name="Kalinowski J."/>
            <person name="Ruckert C."/>
        </authorList>
    </citation>
    <scope>NUCLEOTIDE SEQUENCE</scope>
    <source>
        <strain evidence="2">JCM 3051</strain>
    </source>
</reference>
<evidence type="ECO:0000313" key="3">
    <source>
        <dbReference type="Proteomes" id="UP000655589"/>
    </source>
</evidence>
<keyword evidence="3" id="KW-1185">Reference proteome</keyword>
<name>A0A8H9GGZ0_9MICO</name>
<accession>A0A8H9GGZ0</accession>
<evidence type="ECO:0000313" key="2">
    <source>
        <dbReference type="EMBL" id="GGM24611.1"/>
    </source>
</evidence>
<reference evidence="2" key="2">
    <citation type="submission" date="2020-09" db="EMBL/GenBank/DDBJ databases">
        <authorList>
            <person name="Sun Q."/>
            <person name="Ohkuma M."/>
        </authorList>
    </citation>
    <scope>NUCLEOTIDE SEQUENCE</scope>
    <source>
        <strain evidence="2">JCM 3051</strain>
    </source>
</reference>
<dbReference type="EMBL" id="BMPT01000007">
    <property type="protein sequence ID" value="GGM24611.1"/>
    <property type="molecule type" value="Genomic_DNA"/>
</dbReference>
<organism evidence="2 3">
    <name type="scientific">Promicromonospora citrea</name>
    <dbReference type="NCBI Taxonomy" id="43677"/>
    <lineage>
        <taxon>Bacteria</taxon>
        <taxon>Bacillati</taxon>
        <taxon>Actinomycetota</taxon>
        <taxon>Actinomycetes</taxon>
        <taxon>Micrococcales</taxon>
        <taxon>Promicromonosporaceae</taxon>
        <taxon>Promicromonospora</taxon>
    </lineage>
</organism>